<protein>
    <recommendedName>
        <fullName evidence="3">Aminoglycoside phosphotransferase domain-containing protein</fullName>
    </recommendedName>
</protein>
<dbReference type="Proteomes" id="UP000632222">
    <property type="component" value="Unassembled WGS sequence"/>
</dbReference>
<dbReference type="RefSeq" id="WP_189004089.1">
    <property type="nucleotide sequence ID" value="NZ_BMOD01000013.1"/>
</dbReference>
<evidence type="ECO:0000313" key="2">
    <source>
        <dbReference type="Proteomes" id="UP000632222"/>
    </source>
</evidence>
<comment type="caution">
    <text evidence="1">The sequence shown here is derived from an EMBL/GenBank/DDBJ whole genome shotgun (WGS) entry which is preliminary data.</text>
</comment>
<gene>
    <name evidence="1" type="ORF">GCM10008938_31850</name>
</gene>
<name>A0ABQ2D2L6_9DEIO</name>
<proteinExistence type="predicted"/>
<evidence type="ECO:0000313" key="1">
    <source>
        <dbReference type="EMBL" id="GGJ43237.1"/>
    </source>
</evidence>
<accession>A0ABQ2D2L6</accession>
<sequence length="284" mass="32021">MDLFDVWPTLPGYGQEILLDTRLLTDRATRKVHFVQTPQGKHVLKLDATAGIFEAEVQAVKHLQALGFPVQEVLLVQAGPPAVLLMSWWEGEAISHLGLAATLETLSRQLQRLHQQPGWLPPPQGLIWADWMQGWLNHALFYWKSTGQAPERAADQVNLWFAKLVPLMQHRGQQLILFDGKPEHFLETPAGEVVWIDVAELRSGDPLMDLSVLEVNHPPLATSLRQHHPALDSTEQQLFRFYVFLRALAAAEWNEKELGGADRERFLQLAACHFAAGQQEDSGF</sequence>
<dbReference type="SUPFAM" id="SSF56112">
    <property type="entry name" value="Protein kinase-like (PK-like)"/>
    <property type="match status" value="1"/>
</dbReference>
<reference evidence="2" key="1">
    <citation type="journal article" date="2019" name="Int. J. Syst. Evol. Microbiol.">
        <title>The Global Catalogue of Microorganisms (GCM) 10K type strain sequencing project: providing services to taxonomists for standard genome sequencing and annotation.</title>
        <authorList>
            <consortium name="The Broad Institute Genomics Platform"/>
            <consortium name="The Broad Institute Genome Sequencing Center for Infectious Disease"/>
            <person name="Wu L."/>
            <person name="Ma J."/>
        </authorList>
    </citation>
    <scope>NUCLEOTIDE SEQUENCE [LARGE SCALE GENOMIC DNA]</scope>
    <source>
        <strain evidence="2">JCM 14370</strain>
    </source>
</reference>
<organism evidence="1 2">
    <name type="scientific">Deinococcus roseus</name>
    <dbReference type="NCBI Taxonomy" id="392414"/>
    <lineage>
        <taxon>Bacteria</taxon>
        <taxon>Thermotogati</taxon>
        <taxon>Deinococcota</taxon>
        <taxon>Deinococci</taxon>
        <taxon>Deinococcales</taxon>
        <taxon>Deinococcaceae</taxon>
        <taxon>Deinococcus</taxon>
    </lineage>
</organism>
<evidence type="ECO:0008006" key="3">
    <source>
        <dbReference type="Google" id="ProtNLM"/>
    </source>
</evidence>
<dbReference type="EMBL" id="BMOD01000013">
    <property type="protein sequence ID" value="GGJ43237.1"/>
    <property type="molecule type" value="Genomic_DNA"/>
</dbReference>
<dbReference type="InterPro" id="IPR011009">
    <property type="entry name" value="Kinase-like_dom_sf"/>
</dbReference>
<keyword evidence="2" id="KW-1185">Reference proteome</keyword>